<evidence type="ECO:0000313" key="5">
    <source>
        <dbReference type="EMBL" id="MBD3324588.1"/>
    </source>
</evidence>
<accession>A0A9D5JUX2</accession>
<dbReference type="Gene3D" id="3.40.630.10">
    <property type="entry name" value="Zn peptidases"/>
    <property type="match status" value="1"/>
</dbReference>
<evidence type="ECO:0000256" key="1">
    <source>
        <dbReference type="ARBA" id="ARBA00006153"/>
    </source>
</evidence>
<evidence type="ECO:0000313" key="6">
    <source>
        <dbReference type="Proteomes" id="UP000649604"/>
    </source>
</evidence>
<name>A0A9D5JUX2_9BACT</name>
<keyword evidence="3" id="KW-0479">Metal-binding</keyword>
<evidence type="ECO:0000256" key="3">
    <source>
        <dbReference type="PIRSR" id="PIRSR005962-1"/>
    </source>
</evidence>
<dbReference type="NCBIfam" id="TIGR01891">
    <property type="entry name" value="amidohydrolases"/>
    <property type="match status" value="1"/>
</dbReference>
<reference evidence="5" key="1">
    <citation type="submission" date="2019-11" db="EMBL/GenBank/DDBJ databases">
        <title>Microbial mats filling the niche in hypersaline microbial mats.</title>
        <authorList>
            <person name="Wong H.L."/>
            <person name="Macleod F.I."/>
            <person name="White R.A. III"/>
            <person name="Burns B.P."/>
        </authorList>
    </citation>
    <scope>NUCLEOTIDE SEQUENCE</scope>
    <source>
        <strain evidence="5">Rbin_158</strain>
    </source>
</reference>
<comment type="caution">
    <text evidence="5">The sequence shown here is derived from an EMBL/GenBank/DDBJ whole genome shotgun (WGS) entry which is preliminary data.</text>
</comment>
<dbReference type="GO" id="GO:0016787">
    <property type="term" value="F:hydrolase activity"/>
    <property type="evidence" value="ECO:0007669"/>
    <property type="project" value="UniProtKB-KW"/>
</dbReference>
<comment type="similarity">
    <text evidence="1">Belongs to the peptidase M20 family.</text>
</comment>
<proteinExistence type="inferred from homology"/>
<organism evidence="5 6">
    <name type="scientific">candidate division KSB3 bacterium</name>
    <dbReference type="NCBI Taxonomy" id="2044937"/>
    <lineage>
        <taxon>Bacteria</taxon>
        <taxon>candidate division KSB3</taxon>
    </lineage>
</organism>
<feature type="binding site" evidence="3">
    <location>
        <position position="164"/>
    </location>
    <ligand>
        <name>Mn(2+)</name>
        <dbReference type="ChEBI" id="CHEBI:29035"/>
        <label>2</label>
    </ligand>
</feature>
<dbReference type="AlphaFoldDB" id="A0A9D5JUX2"/>
<evidence type="ECO:0000256" key="2">
    <source>
        <dbReference type="ARBA" id="ARBA00022801"/>
    </source>
</evidence>
<dbReference type="InterPro" id="IPR036264">
    <property type="entry name" value="Bact_exopeptidase_dim_dom"/>
</dbReference>
<keyword evidence="2" id="KW-0378">Hydrolase</keyword>
<feature type="binding site" evidence="3">
    <location>
        <position position="102"/>
    </location>
    <ligand>
        <name>Mn(2+)</name>
        <dbReference type="ChEBI" id="CHEBI:29035"/>
        <label>2</label>
    </ligand>
</feature>
<evidence type="ECO:0000259" key="4">
    <source>
        <dbReference type="Pfam" id="PF07687"/>
    </source>
</evidence>
<dbReference type="InterPro" id="IPR002933">
    <property type="entry name" value="Peptidase_M20"/>
</dbReference>
<dbReference type="InterPro" id="IPR011650">
    <property type="entry name" value="Peptidase_M20_dimer"/>
</dbReference>
<dbReference type="SUPFAM" id="SSF55031">
    <property type="entry name" value="Bacterial exopeptidase dimerisation domain"/>
    <property type="match status" value="1"/>
</dbReference>
<gene>
    <name evidence="5" type="ORF">GF339_08380</name>
</gene>
<feature type="binding site" evidence="3">
    <location>
        <position position="360"/>
    </location>
    <ligand>
        <name>Mn(2+)</name>
        <dbReference type="ChEBI" id="CHEBI:29035"/>
        <label>2</label>
    </ligand>
</feature>
<dbReference type="Proteomes" id="UP000649604">
    <property type="component" value="Unassembled WGS sequence"/>
</dbReference>
<comment type="cofactor">
    <cofactor evidence="3">
        <name>Mn(2+)</name>
        <dbReference type="ChEBI" id="CHEBI:29035"/>
    </cofactor>
    <text evidence="3">The Mn(2+) ion enhances activity.</text>
</comment>
<feature type="binding site" evidence="3">
    <location>
        <position position="104"/>
    </location>
    <ligand>
        <name>Mn(2+)</name>
        <dbReference type="ChEBI" id="CHEBI:29035"/>
        <label>2</label>
    </ligand>
</feature>
<protein>
    <submittedName>
        <fullName evidence="5">Amidohydrolase</fullName>
    </submittedName>
</protein>
<dbReference type="Gene3D" id="3.30.70.360">
    <property type="match status" value="1"/>
</dbReference>
<sequence>MDLKTLVAKHRDRIITIRRDLHQIPETAYTEENTSAYVAECLRRESLLEVQTGLAQYGIAARLKTGKPGPTLMVRADMDALPIQEETGHAFASGHAGRMHACGHDGHMAMVLGAVSVLTEIKDALRGTIIFIFQPAEEDIGGAKPMIDAGVLDDPRVDYAVGCHLWPALPEGQIGVRAGPLMAAMDRFELTIIGKSGHGAMPHQCVDALDVGCQVINSLQRVVSRQMNPLCPTVLTIGSFQAGTAFNIIPGKAQMSGTTRTFDRDIWESWEQRLRQIVGGLCDAMGASYALNYQRLYPPTVNDAWMADVVRRCAGHVVSPANVIEPEQTMTGEDMAFYLERVPGCFFFLGAGREGAAPLHNAHFDFNEAIMLSGVETYCRVALELLSGENSTKAGN</sequence>
<dbReference type="InterPro" id="IPR017439">
    <property type="entry name" value="Amidohydrolase"/>
</dbReference>
<dbReference type="FunFam" id="3.30.70.360:FF:000014">
    <property type="entry name" value="N-acyl-L-amino acid amidohydrolase"/>
    <property type="match status" value="1"/>
</dbReference>
<dbReference type="EMBL" id="WJJP01000262">
    <property type="protein sequence ID" value="MBD3324588.1"/>
    <property type="molecule type" value="Genomic_DNA"/>
</dbReference>
<dbReference type="SUPFAM" id="SSF53187">
    <property type="entry name" value="Zn-dependent exopeptidases"/>
    <property type="match status" value="1"/>
</dbReference>
<feature type="domain" description="Peptidase M20 dimerisation" evidence="4">
    <location>
        <begin position="187"/>
        <end position="278"/>
    </location>
</feature>
<dbReference type="PANTHER" id="PTHR11014">
    <property type="entry name" value="PEPTIDASE M20 FAMILY MEMBER"/>
    <property type="match status" value="1"/>
</dbReference>
<dbReference type="PANTHER" id="PTHR11014:SF63">
    <property type="entry name" value="METALLOPEPTIDASE, PUTATIVE (AFU_ORTHOLOGUE AFUA_6G09600)-RELATED"/>
    <property type="match status" value="1"/>
</dbReference>
<feature type="binding site" evidence="3">
    <location>
        <position position="138"/>
    </location>
    <ligand>
        <name>Mn(2+)</name>
        <dbReference type="ChEBI" id="CHEBI:29035"/>
        <label>2</label>
    </ligand>
</feature>
<dbReference type="PIRSF" id="PIRSF005962">
    <property type="entry name" value="Pept_M20D_amidohydro"/>
    <property type="match status" value="1"/>
</dbReference>
<keyword evidence="3" id="KW-0464">Manganese</keyword>
<dbReference type="Pfam" id="PF07687">
    <property type="entry name" value="M20_dimer"/>
    <property type="match status" value="1"/>
</dbReference>
<dbReference type="Pfam" id="PF01546">
    <property type="entry name" value="Peptidase_M20"/>
    <property type="match status" value="1"/>
</dbReference>
<dbReference type="GO" id="GO:0046872">
    <property type="term" value="F:metal ion binding"/>
    <property type="evidence" value="ECO:0007669"/>
    <property type="project" value="UniProtKB-KW"/>
</dbReference>